<dbReference type="InterPro" id="IPR036291">
    <property type="entry name" value="NAD(P)-bd_dom_sf"/>
</dbReference>
<organism evidence="7 8">
    <name type="scientific">Lactobacillus helveticus CIRM-BIA 953</name>
    <dbReference type="NCBI Taxonomy" id="1226335"/>
    <lineage>
        <taxon>Bacteria</taxon>
        <taxon>Bacillati</taxon>
        <taxon>Bacillota</taxon>
        <taxon>Bacilli</taxon>
        <taxon>Lactobacillales</taxon>
        <taxon>Lactobacillaceae</taxon>
        <taxon>Lactobacillus</taxon>
    </lineage>
</organism>
<dbReference type="Gene3D" id="3.90.180.10">
    <property type="entry name" value="Medium-chain alcohol dehydrogenases, catalytic domain"/>
    <property type="match status" value="1"/>
</dbReference>
<gene>
    <name evidence="7" type="ORF">LHCIRMBIA953_02322</name>
</gene>
<dbReference type="SUPFAM" id="SSF50129">
    <property type="entry name" value="GroES-like"/>
    <property type="match status" value="1"/>
</dbReference>
<reference evidence="7 8" key="1">
    <citation type="submission" date="2013-09" db="EMBL/GenBank/DDBJ databases">
        <title>Draft Genome Sequence of five Lactobacillus helveticus strains CIRM-BIA 101T, 103, 104, 951 and 953 isolated from milk product.</title>
        <authorList>
            <person name="Valence F."/>
            <person name="Chuat V."/>
            <person name="Ma L."/>
            <person name="Creno S."/>
            <person name="Falentin H."/>
            <person name="Lortal S."/>
            <person name="Bizet C."/>
            <person name="Clermont D."/>
            <person name="Loux V."/>
            <person name="Bouchier C."/>
            <person name="Cousin S."/>
        </authorList>
    </citation>
    <scope>NUCLEOTIDE SEQUENCE [LARGE SCALE GENOMIC DNA]</scope>
    <source>
        <strain evidence="7 8">CIRM-BIA 953</strain>
    </source>
</reference>
<dbReference type="InterPro" id="IPR050129">
    <property type="entry name" value="Zn_alcohol_dh"/>
</dbReference>
<dbReference type="PANTHER" id="PTHR43401">
    <property type="entry name" value="L-THREONINE 3-DEHYDROGENASE"/>
    <property type="match status" value="1"/>
</dbReference>
<evidence type="ECO:0000259" key="5">
    <source>
        <dbReference type="Pfam" id="PF00107"/>
    </source>
</evidence>
<dbReference type="RefSeq" id="WP_023061058.1">
    <property type="nucleotide sequence ID" value="NZ_CBUH010000065.1"/>
</dbReference>
<dbReference type="Pfam" id="PF00107">
    <property type="entry name" value="ADH_zinc_N"/>
    <property type="match status" value="1"/>
</dbReference>
<dbReference type="EMBL" id="CBUH010000065">
    <property type="protein sequence ID" value="CDI41902.1"/>
    <property type="molecule type" value="Genomic_DNA"/>
</dbReference>
<evidence type="ECO:0000259" key="6">
    <source>
        <dbReference type="Pfam" id="PF08240"/>
    </source>
</evidence>
<sequence>MDGKVAVLNKLKNIEVKTLPVPEITDDEMLVKVEGCGICGTDVFEYKADPFKYIPVNLGHEGTGEIVKMGKNVKTDWTGKPLKVGDKIVCGPAPSGDIYGLMGGEKHFFNGWLANYMVINPNSVVFNVSDMPLDLRILIEPAAVSSHAVAKAKEIYTFKHGSTVLVQGVGPIGLMVTAQMKTLGIRHIIAVDGNPDRLALAKKIGATATVNIQDGDPVEAVKKLTNGKGVNFAFQCTGSTKGASTIWNFLGDHGGICEVGFFVDNGKAKYNPHFNICMPETKVTGSWAYVPEDWVEATEFLRETQAEGIDMTQLVTNAYPLDQLNEAMAKCMSGTGVKVCYKNNE</sequence>
<dbReference type="GO" id="GO:0016491">
    <property type="term" value="F:oxidoreductase activity"/>
    <property type="evidence" value="ECO:0007669"/>
    <property type="project" value="UniProtKB-KW"/>
</dbReference>
<dbReference type="InterPro" id="IPR002328">
    <property type="entry name" value="ADH_Zn_CS"/>
</dbReference>
<dbReference type="InterPro" id="IPR011032">
    <property type="entry name" value="GroES-like_sf"/>
</dbReference>
<keyword evidence="3" id="KW-0560">Oxidoreductase</keyword>
<evidence type="ECO:0000256" key="2">
    <source>
        <dbReference type="ARBA" id="ARBA00022833"/>
    </source>
</evidence>
<accession>U4QBP7</accession>
<dbReference type="Proteomes" id="UP000017243">
    <property type="component" value="Unassembled WGS sequence"/>
</dbReference>
<dbReference type="InterPro" id="IPR013149">
    <property type="entry name" value="ADH-like_C"/>
</dbReference>
<comment type="cofactor">
    <cofactor evidence="4">
        <name>Zn(2+)</name>
        <dbReference type="ChEBI" id="CHEBI:29105"/>
    </cofactor>
</comment>
<keyword evidence="2 4" id="KW-0862">Zinc</keyword>
<dbReference type="Gene3D" id="3.40.50.720">
    <property type="entry name" value="NAD(P)-binding Rossmann-like Domain"/>
    <property type="match status" value="1"/>
</dbReference>
<evidence type="ECO:0000313" key="7">
    <source>
        <dbReference type="EMBL" id="CDI41902.1"/>
    </source>
</evidence>
<feature type="domain" description="Alcohol dehydrogenase-like N-terminal" evidence="6">
    <location>
        <begin position="26"/>
        <end position="125"/>
    </location>
</feature>
<dbReference type="PROSITE" id="PS00059">
    <property type="entry name" value="ADH_ZINC"/>
    <property type="match status" value="1"/>
</dbReference>
<dbReference type="GO" id="GO:0008270">
    <property type="term" value="F:zinc ion binding"/>
    <property type="evidence" value="ECO:0007669"/>
    <property type="project" value="InterPro"/>
</dbReference>
<comment type="caution">
    <text evidence="7">The sequence shown here is derived from an EMBL/GenBank/DDBJ whole genome shotgun (WGS) entry which is preliminary data.</text>
</comment>
<protein>
    <submittedName>
        <fullName evidence="7">Threonine dehydrogenase-like Zn-dependent dehydrogenase</fullName>
    </submittedName>
</protein>
<name>U4QBP7_LACHE</name>
<keyword evidence="1 4" id="KW-0479">Metal-binding</keyword>
<proteinExistence type="inferred from homology"/>
<dbReference type="PANTHER" id="PTHR43401:SF2">
    <property type="entry name" value="L-THREONINE 3-DEHYDROGENASE"/>
    <property type="match status" value="1"/>
</dbReference>
<comment type="similarity">
    <text evidence="4">Belongs to the zinc-containing alcohol dehydrogenase family.</text>
</comment>
<evidence type="ECO:0000313" key="8">
    <source>
        <dbReference type="Proteomes" id="UP000017243"/>
    </source>
</evidence>
<dbReference type="Pfam" id="PF08240">
    <property type="entry name" value="ADH_N"/>
    <property type="match status" value="1"/>
</dbReference>
<evidence type="ECO:0000256" key="4">
    <source>
        <dbReference type="RuleBase" id="RU361277"/>
    </source>
</evidence>
<evidence type="ECO:0000256" key="1">
    <source>
        <dbReference type="ARBA" id="ARBA00022723"/>
    </source>
</evidence>
<evidence type="ECO:0000256" key="3">
    <source>
        <dbReference type="ARBA" id="ARBA00023002"/>
    </source>
</evidence>
<dbReference type="AlphaFoldDB" id="U4QBP7"/>
<dbReference type="InterPro" id="IPR013154">
    <property type="entry name" value="ADH-like_N"/>
</dbReference>
<dbReference type="SUPFAM" id="SSF51735">
    <property type="entry name" value="NAD(P)-binding Rossmann-fold domains"/>
    <property type="match status" value="1"/>
</dbReference>
<feature type="domain" description="Alcohol dehydrogenase-like C-terminal" evidence="5">
    <location>
        <begin position="171"/>
        <end position="301"/>
    </location>
</feature>